<proteinExistence type="predicted"/>
<evidence type="ECO:0008006" key="5">
    <source>
        <dbReference type="Google" id="ProtNLM"/>
    </source>
</evidence>
<accession>A0ABW3CV71</accession>
<gene>
    <name evidence="3" type="ORF">ACFQ1M_01980</name>
</gene>
<sequence>MKKVILVGLLVAGSSLFAQQVGRNGPERMAVHEDVRQPHHHKKFLDNLTPEQAANLKTKRMVLDLELSDEQEKKVFKLNEERIIQKRKRAEDAKDRRDAEKQLNDAEVYERLMQNLNSDIAYQGAMRDILKEGQYELWKEKWNRRKARIQKKRRSYRAKK</sequence>
<protein>
    <recommendedName>
        <fullName evidence="5">Periplasmic heavy metal sensor</fullName>
    </recommendedName>
</protein>
<dbReference type="Proteomes" id="UP001596978">
    <property type="component" value="Unassembled WGS sequence"/>
</dbReference>
<dbReference type="RefSeq" id="WP_386403083.1">
    <property type="nucleotide sequence ID" value="NZ_JBHTJH010000003.1"/>
</dbReference>
<feature type="chain" id="PRO_5046007736" description="Periplasmic heavy metal sensor" evidence="2">
    <location>
        <begin position="19"/>
        <end position="160"/>
    </location>
</feature>
<dbReference type="EMBL" id="JBHTJH010000003">
    <property type="protein sequence ID" value="MFD0860962.1"/>
    <property type="molecule type" value="Genomic_DNA"/>
</dbReference>
<feature type="signal peptide" evidence="2">
    <location>
        <begin position="1"/>
        <end position="18"/>
    </location>
</feature>
<organism evidence="3 4">
    <name type="scientific">Sungkyunkwania multivorans</name>
    <dbReference type="NCBI Taxonomy" id="1173618"/>
    <lineage>
        <taxon>Bacteria</taxon>
        <taxon>Pseudomonadati</taxon>
        <taxon>Bacteroidota</taxon>
        <taxon>Flavobacteriia</taxon>
        <taxon>Flavobacteriales</taxon>
        <taxon>Flavobacteriaceae</taxon>
        <taxon>Sungkyunkwania</taxon>
    </lineage>
</organism>
<evidence type="ECO:0000313" key="4">
    <source>
        <dbReference type="Proteomes" id="UP001596978"/>
    </source>
</evidence>
<keyword evidence="4" id="KW-1185">Reference proteome</keyword>
<reference evidence="4" key="1">
    <citation type="journal article" date="2019" name="Int. J. Syst. Evol. Microbiol.">
        <title>The Global Catalogue of Microorganisms (GCM) 10K type strain sequencing project: providing services to taxonomists for standard genome sequencing and annotation.</title>
        <authorList>
            <consortium name="The Broad Institute Genomics Platform"/>
            <consortium name="The Broad Institute Genome Sequencing Center for Infectious Disease"/>
            <person name="Wu L."/>
            <person name="Ma J."/>
        </authorList>
    </citation>
    <scope>NUCLEOTIDE SEQUENCE [LARGE SCALE GENOMIC DNA]</scope>
    <source>
        <strain evidence="4">CCUG 62952</strain>
    </source>
</reference>
<feature type="coiled-coil region" evidence="1">
    <location>
        <begin position="99"/>
        <end position="159"/>
    </location>
</feature>
<keyword evidence="1" id="KW-0175">Coiled coil</keyword>
<keyword evidence="2" id="KW-0732">Signal</keyword>
<comment type="caution">
    <text evidence="3">The sequence shown here is derived from an EMBL/GenBank/DDBJ whole genome shotgun (WGS) entry which is preliminary data.</text>
</comment>
<evidence type="ECO:0000256" key="2">
    <source>
        <dbReference type="SAM" id="SignalP"/>
    </source>
</evidence>
<evidence type="ECO:0000313" key="3">
    <source>
        <dbReference type="EMBL" id="MFD0860962.1"/>
    </source>
</evidence>
<evidence type="ECO:0000256" key="1">
    <source>
        <dbReference type="SAM" id="Coils"/>
    </source>
</evidence>
<name>A0ABW3CV71_9FLAO</name>